<organism evidence="12">
    <name type="scientific">Plasmodium falciparum Santa Lucia</name>
    <dbReference type="NCBI Taxonomy" id="478859"/>
    <lineage>
        <taxon>Eukaryota</taxon>
        <taxon>Sar</taxon>
        <taxon>Alveolata</taxon>
        <taxon>Apicomplexa</taxon>
        <taxon>Aconoidasida</taxon>
        <taxon>Haemosporida</taxon>
        <taxon>Plasmodiidae</taxon>
        <taxon>Plasmodium</taxon>
        <taxon>Plasmodium (Laverania)</taxon>
    </lineage>
</organism>
<evidence type="ECO:0000256" key="5">
    <source>
        <dbReference type="ARBA" id="ARBA00022692"/>
    </source>
</evidence>
<dbReference type="OrthoDB" id="9970435at2759"/>
<dbReference type="EMBL" id="KE123485">
    <property type="protein sequence ID" value="EUT89301.1"/>
    <property type="molecule type" value="Genomic_DNA"/>
</dbReference>
<evidence type="ECO:0000256" key="6">
    <source>
        <dbReference type="ARBA" id="ARBA00022792"/>
    </source>
</evidence>
<name>W7G1Q7_PLAFA</name>
<keyword evidence="10 11" id="KW-0472">Membrane</keyword>
<evidence type="ECO:0000256" key="4">
    <source>
        <dbReference type="ARBA" id="ARBA00022660"/>
    </source>
</evidence>
<gene>
    <name evidence="12" type="ORF">PFAG_01454</name>
</gene>
<dbReference type="GO" id="GO:0045275">
    <property type="term" value="C:respiratory chain complex III"/>
    <property type="evidence" value="ECO:0007669"/>
    <property type="project" value="InterPro"/>
</dbReference>
<evidence type="ECO:0000256" key="3">
    <source>
        <dbReference type="ARBA" id="ARBA00022448"/>
    </source>
</evidence>
<dbReference type="AlphaFoldDB" id="W7G1Q7"/>
<evidence type="ECO:0000256" key="1">
    <source>
        <dbReference type="ARBA" id="ARBA00004434"/>
    </source>
</evidence>
<keyword evidence="7" id="KW-0249">Electron transport</keyword>
<keyword evidence="9" id="KW-0496">Mitochondrion</keyword>
<evidence type="ECO:0000256" key="2">
    <source>
        <dbReference type="ARBA" id="ARBA00007856"/>
    </source>
</evidence>
<dbReference type="InterPro" id="IPR036656">
    <property type="entry name" value="QCR9_sf"/>
</dbReference>
<keyword evidence="8 11" id="KW-1133">Transmembrane helix</keyword>
<evidence type="ECO:0000313" key="12">
    <source>
        <dbReference type="EMBL" id="EUT89301.1"/>
    </source>
</evidence>
<dbReference type="GO" id="GO:0006122">
    <property type="term" value="P:mitochondrial electron transport, ubiquinol to cytochrome c"/>
    <property type="evidence" value="ECO:0007669"/>
    <property type="project" value="InterPro"/>
</dbReference>
<dbReference type="Pfam" id="PF05365">
    <property type="entry name" value="UCR_UQCRX_QCR9"/>
    <property type="match status" value="1"/>
</dbReference>
<dbReference type="GO" id="GO:0005743">
    <property type="term" value="C:mitochondrial inner membrane"/>
    <property type="evidence" value="ECO:0007669"/>
    <property type="project" value="UniProtKB-SubCell"/>
</dbReference>
<dbReference type="Proteomes" id="UP000030666">
    <property type="component" value="Unassembled WGS sequence"/>
</dbReference>
<evidence type="ECO:0008006" key="13">
    <source>
        <dbReference type="Google" id="ProtNLM"/>
    </source>
</evidence>
<protein>
    <recommendedName>
        <fullName evidence="13">Cytochrome b-c1 complex subunit 9</fullName>
    </recommendedName>
</protein>
<evidence type="ECO:0000256" key="11">
    <source>
        <dbReference type="SAM" id="Phobius"/>
    </source>
</evidence>
<evidence type="ECO:0000256" key="7">
    <source>
        <dbReference type="ARBA" id="ARBA00022982"/>
    </source>
</evidence>
<keyword evidence="4" id="KW-0679">Respiratory chain</keyword>
<comment type="similarity">
    <text evidence="2">Belongs to the UQCR10/QCR9 family.</text>
</comment>
<dbReference type="SUPFAM" id="SSF81514">
    <property type="entry name" value="Subunit X (non-heme 7 kDa protein) of cytochrome bc1 complex (Ubiquinol-cytochrome c reductase)"/>
    <property type="match status" value="1"/>
</dbReference>
<comment type="subcellular location">
    <subcellularLocation>
        <location evidence="1">Mitochondrion inner membrane</location>
        <topology evidence="1">Single-pass membrane protein</topology>
    </subcellularLocation>
</comment>
<evidence type="ECO:0000256" key="8">
    <source>
        <dbReference type="ARBA" id="ARBA00022989"/>
    </source>
</evidence>
<dbReference type="InterPro" id="IPR008027">
    <property type="entry name" value="QCR9"/>
</dbReference>
<dbReference type="Gene3D" id="1.20.5.260">
    <property type="entry name" value="Cytochrome b-c1 complex subunit 9"/>
    <property type="match status" value="1"/>
</dbReference>
<reference evidence="12" key="1">
    <citation type="submission" date="2013-02" db="EMBL/GenBank/DDBJ databases">
        <title>The Genome Sequence of Plasmodium falciparum Santa Lucia.</title>
        <authorList>
            <consortium name="The Broad Institute Genome Sequencing Platform"/>
            <consortium name="The Broad Institute Genome Sequencing Center for Infectious Disease"/>
            <person name="Neafsey D."/>
            <person name="Cheeseman I."/>
            <person name="Volkman S."/>
            <person name="Adams J."/>
            <person name="Walker B."/>
            <person name="Young S.K."/>
            <person name="Zeng Q."/>
            <person name="Gargeya S."/>
            <person name="Fitzgerald M."/>
            <person name="Haas B."/>
            <person name="Abouelleil A."/>
            <person name="Alvarado L."/>
            <person name="Arachchi H.M."/>
            <person name="Berlin A.M."/>
            <person name="Chapman S.B."/>
            <person name="Dewar J."/>
            <person name="Goldberg J."/>
            <person name="Griggs A."/>
            <person name="Gujja S."/>
            <person name="Hansen M."/>
            <person name="Howarth C."/>
            <person name="Imamovic A."/>
            <person name="Larimer J."/>
            <person name="McCowan C."/>
            <person name="Murphy C."/>
            <person name="Neiman D."/>
            <person name="Pearson M."/>
            <person name="Priest M."/>
            <person name="Roberts A."/>
            <person name="Saif S."/>
            <person name="Shea T."/>
            <person name="Sisk P."/>
            <person name="Sykes S."/>
            <person name="Wortman J."/>
            <person name="Nusbaum C."/>
            <person name="Birren B."/>
        </authorList>
    </citation>
    <scope>NUCLEOTIDE SEQUENCE [LARGE SCALE GENOMIC DNA]</scope>
    <source>
        <strain evidence="12">Santa Lucia</strain>
    </source>
</reference>
<proteinExistence type="inferred from homology"/>
<evidence type="ECO:0000256" key="10">
    <source>
        <dbReference type="ARBA" id="ARBA00023136"/>
    </source>
</evidence>
<feature type="transmembrane region" description="Helical" evidence="11">
    <location>
        <begin position="100"/>
        <end position="120"/>
    </location>
</feature>
<sequence length="144" mass="17669">MLYIYKYNNSNFYKEQIIIKIYKIYVHEQDGIQKITYKDTNLKQNIKKMVFGSPFSDTYPSFIWKSLKKSRKGKDIFNPFFYALNKTKIYDHILKYNSRYWLFVVTTGCVTSYFWGVWFNNQWKRINKGKLYIDCPYKYPEEED</sequence>
<accession>W7G1Q7</accession>
<keyword evidence="6" id="KW-0999">Mitochondrion inner membrane</keyword>
<keyword evidence="3" id="KW-0813">Transport</keyword>
<keyword evidence="5 11" id="KW-0812">Transmembrane</keyword>
<evidence type="ECO:0000256" key="9">
    <source>
        <dbReference type="ARBA" id="ARBA00023128"/>
    </source>
</evidence>